<name>A0ABS0IZJ3_9BACT</name>
<keyword evidence="1 2" id="KW-0238">DNA-binding</keyword>
<dbReference type="PROSITE" id="PS51755">
    <property type="entry name" value="OMPR_PHOB"/>
    <property type="match status" value="1"/>
</dbReference>
<dbReference type="RefSeq" id="WP_196607873.1">
    <property type="nucleotide sequence ID" value="NZ_VRYY01000014.1"/>
</dbReference>
<dbReference type="SUPFAM" id="SSF46894">
    <property type="entry name" value="C-terminal effector domain of the bipartite response regulators"/>
    <property type="match status" value="1"/>
</dbReference>
<feature type="DNA-binding region" description="OmpR/PhoB-type" evidence="2">
    <location>
        <begin position="10"/>
        <end position="125"/>
    </location>
</feature>
<evidence type="ECO:0000256" key="2">
    <source>
        <dbReference type="PROSITE-ProRule" id="PRU01091"/>
    </source>
</evidence>
<evidence type="ECO:0000313" key="5">
    <source>
        <dbReference type="Proteomes" id="UP001194469"/>
    </source>
</evidence>
<dbReference type="InterPro" id="IPR001867">
    <property type="entry name" value="OmpR/PhoB-type_DNA-bd"/>
</dbReference>
<dbReference type="InterPro" id="IPR016032">
    <property type="entry name" value="Sig_transdc_resp-reg_C-effctor"/>
</dbReference>
<evidence type="ECO:0000259" key="3">
    <source>
        <dbReference type="PROSITE" id="PS51755"/>
    </source>
</evidence>
<accession>A0ABS0IZJ3</accession>
<dbReference type="SMART" id="SM00862">
    <property type="entry name" value="Trans_reg_C"/>
    <property type="match status" value="1"/>
</dbReference>
<evidence type="ECO:0000256" key="1">
    <source>
        <dbReference type="ARBA" id="ARBA00023125"/>
    </source>
</evidence>
<dbReference type="Proteomes" id="UP001194469">
    <property type="component" value="Unassembled WGS sequence"/>
</dbReference>
<dbReference type="InterPro" id="IPR036388">
    <property type="entry name" value="WH-like_DNA-bd_sf"/>
</dbReference>
<gene>
    <name evidence="4" type="ORF">FVW20_00740</name>
</gene>
<proteinExistence type="predicted"/>
<sequence length="126" mass="13428">APPGRGPLATGVLALGDIVFDPVSGRATRDFRPLSLHPQERLLLELLLRRAGSVVHRADIAHWCLDYAAPIPENGSHAPHAPHAVDVLVSRLRRTLERAAGFGATGTNSGTRLCTVRGVGYRLEAG</sequence>
<dbReference type="Pfam" id="PF00486">
    <property type="entry name" value="Trans_reg_C"/>
    <property type="match status" value="1"/>
</dbReference>
<dbReference type="EMBL" id="VRYY01000014">
    <property type="protein sequence ID" value="MBG3875590.1"/>
    <property type="molecule type" value="Genomic_DNA"/>
</dbReference>
<feature type="domain" description="OmpR/PhoB-type" evidence="3">
    <location>
        <begin position="10"/>
        <end position="125"/>
    </location>
</feature>
<keyword evidence="5" id="KW-1185">Reference proteome</keyword>
<comment type="caution">
    <text evidence="4">The sequence shown here is derived from an EMBL/GenBank/DDBJ whole genome shotgun (WGS) entry which is preliminary data.</text>
</comment>
<protein>
    <submittedName>
        <fullName evidence="4">Response regulator transcription factor</fullName>
    </submittedName>
</protein>
<reference evidence="4 5" key="1">
    <citation type="submission" date="2019-08" db="EMBL/GenBank/DDBJ databases">
        <authorList>
            <person name="Luo N."/>
        </authorList>
    </citation>
    <scope>NUCLEOTIDE SEQUENCE [LARGE SCALE GENOMIC DNA]</scope>
    <source>
        <strain evidence="4 5">NCIMB 9442</strain>
    </source>
</reference>
<dbReference type="Gene3D" id="1.10.10.10">
    <property type="entry name" value="Winged helix-like DNA-binding domain superfamily/Winged helix DNA-binding domain"/>
    <property type="match status" value="1"/>
</dbReference>
<evidence type="ECO:0000313" key="4">
    <source>
        <dbReference type="EMBL" id="MBG3875590.1"/>
    </source>
</evidence>
<feature type="non-terminal residue" evidence="4">
    <location>
        <position position="1"/>
    </location>
</feature>
<organism evidence="4 5">
    <name type="scientific">Nitratidesulfovibrio oxamicus</name>
    <dbReference type="NCBI Taxonomy" id="32016"/>
    <lineage>
        <taxon>Bacteria</taxon>
        <taxon>Pseudomonadati</taxon>
        <taxon>Thermodesulfobacteriota</taxon>
        <taxon>Desulfovibrionia</taxon>
        <taxon>Desulfovibrionales</taxon>
        <taxon>Desulfovibrionaceae</taxon>
        <taxon>Nitratidesulfovibrio</taxon>
    </lineage>
</organism>